<dbReference type="GO" id="GO:0005524">
    <property type="term" value="F:ATP binding"/>
    <property type="evidence" value="ECO:0007669"/>
    <property type="project" value="UniProtKB-KW"/>
</dbReference>
<keyword evidence="3" id="KW-0808">Transferase</keyword>
<dbReference type="GO" id="GO:0004674">
    <property type="term" value="F:protein serine/threonine kinase activity"/>
    <property type="evidence" value="ECO:0007669"/>
    <property type="project" value="UniProtKB-KW"/>
</dbReference>
<reference evidence="14" key="1">
    <citation type="submission" date="2020-07" db="EMBL/GenBank/DDBJ databases">
        <title>Genome sequence and genetic diversity analysis of an under-domesticated orphan crop, white fonio (Digitaria exilis).</title>
        <authorList>
            <person name="Bennetzen J.L."/>
            <person name="Chen S."/>
            <person name="Ma X."/>
            <person name="Wang X."/>
            <person name="Yssel A.E.J."/>
            <person name="Chaluvadi S.R."/>
            <person name="Johnson M."/>
            <person name="Gangashetty P."/>
            <person name="Hamidou F."/>
            <person name="Sanogo M.D."/>
            <person name="Zwaenepoel A."/>
            <person name="Wallace J."/>
            <person name="Van De Peer Y."/>
            <person name="Van Deynze A."/>
        </authorList>
    </citation>
    <scope>NUCLEOTIDE SEQUENCE</scope>
    <source>
        <tissue evidence="14">Leaves</tissue>
    </source>
</reference>
<evidence type="ECO:0000259" key="13">
    <source>
        <dbReference type="PROSITE" id="PS51473"/>
    </source>
</evidence>
<dbReference type="Gene3D" id="1.10.510.10">
    <property type="entry name" value="Transferase(Phosphotransferase) domain 1"/>
    <property type="match status" value="1"/>
</dbReference>
<dbReference type="Pfam" id="PF07714">
    <property type="entry name" value="PK_Tyr_Ser-Thr"/>
    <property type="match status" value="1"/>
</dbReference>
<evidence type="ECO:0000256" key="12">
    <source>
        <dbReference type="SAM" id="SignalP"/>
    </source>
</evidence>
<accession>A0A835B2R0</accession>
<dbReference type="InterPro" id="IPR038408">
    <property type="entry name" value="GNK2_sf"/>
</dbReference>
<keyword evidence="5 12" id="KW-0732">Signal</keyword>
<dbReference type="SMART" id="SM00220">
    <property type="entry name" value="S_TKc"/>
    <property type="match status" value="1"/>
</dbReference>
<comment type="caution">
    <text evidence="14">The sequence shown here is derived from an EMBL/GenBank/DDBJ whole genome shotgun (WGS) entry which is preliminary data.</text>
</comment>
<dbReference type="OrthoDB" id="4062651at2759"/>
<evidence type="ECO:0000256" key="9">
    <source>
        <dbReference type="ARBA" id="ARBA00022840"/>
    </source>
</evidence>
<dbReference type="EMBL" id="JACEFO010002250">
    <property type="protein sequence ID" value="KAF8670741.1"/>
    <property type="molecule type" value="Genomic_DNA"/>
</dbReference>
<gene>
    <name evidence="14" type="ORF">HU200_050406</name>
</gene>
<dbReference type="Proteomes" id="UP000636709">
    <property type="component" value="Unassembled WGS sequence"/>
</dbReference>
<evidence type="ECO:0000256" key="1">
    <source>
        <dbReference type="ARBA" id="ARBA00004167"/>
    </source>
</evidence>
<dbReference type="Gene3D" id="3.30.430.20">
    <property type="entry name" value="Gnk2 domain, C-X8-C-X2-C motif"/>
    <property type="match status" value="2"/>
</dbReference>
<keyword evidence="9" id="KW-0067">ATP-binding</keyword>
<dbReference type="PANTHER" id="PTHR27002">
    <property type="entry name" value="RECEPTOR-LIKE SERINE/THREONINE-PROTEIN KINASE SD1-8"/>
    <property type="match status" value="1"/>
</dbReference>
<feature type="signal peptide" evidence="12">
    <location>
        <begin position="1"/>
        <end position="16"/>
    </location>
</feature>
<evidence type="ECO:0000256" key="7">
    <source>
        <dbReference type="ARBA" id="ARBA00022741"/>
    </source>
</evidence>
<dbReference type="Pfam" id="PF01657">
    <property type="entry name" value="Stress-antifung"/>
    <property type="match status" value="2"/>
</dbReference>
<dbReference type="InterPro" id="IPR001245">
    <property type="entry name" value="Ser-Thr/Tyr_kinase_cat_dom"/>
</dbReference>
<evidence type="ECO:0000256" key="10">
    <source>
        <dbReference type="ARBA" id="ARBA00022989"/>
    </source>
</evidence>
<feature type="domain" description="Gnk2-homologous" evidence="13">
    <location>
        <begin position="31"/>
        <end position="137"/>
    </location>
</feature>
<dbReference type="InterPro" id="IPR000719">
    <property type="entry name" value="Prot_kinase_dom"/>
</dbReference>
<protein>
    <recommendedName>
        <fullName evidence="13">Gnk2-homologous domain-containing protein</fullName>
    </recommendedName>
</protein>
<keyword evidence="6" id="KW-0677">Repeat</keyword>
<evidence type="ECO:0000256" key="8">
    <source>
        <dbReference type="ARBA" id="ARBA00022777"/>
    </source>
</evidence>
<dbReference type="GO" id="GO:0005886">
    <property type="term" value="C:plasma membrane"/>
    <property type="evidence" value="ECO:0007669"/>
    <property type="project" value="TreeGrafter"/>
</dbReference>
<evidence type="ECO:0000256" key="3">
    <source>
        <dbReference type="ARBA" id="ARBA00022679"/>
    </source>
</evidence>
<feature type="domain" description="Gnk2-homologous" evidence="13">
    <location>
        <begin position="159"/>
        <end position="267"/>
    </location>
</feature>
<evidence type="ECO:0000256" key="6">
    <source>
        <dbReference type="ARBA" id="ARBA00022737"/>
    </source>
</evidence>
<feature type="chain" id="PRO_5032360000" description="Gnk2-homologous domain-containing protein" evidence="12">
    <location>
        <begin position="17"/>
        <end position="518"/>
    </location>
</feature>
<keyword evidence="10" id="KW-1133">Transmembrane helix</keyword>
<dbReference type="InterPro" id="IPR002902">
    <property type="entry name" value="GNK2"/>
</dbReference>
<dbReference type="PROSITE" id="PS51473">
    <property type="entry name" value="GNK2"/>
    <property type="match status" value="2"/>
</dbReference>
<keyword evidence="11" id="KW-0472">Membrane</keyword>
<dbReference type="PANTHER" id="PTHR27002:SF931">
    <property type="entry name" value="CYSTEINE-RICH RECEPTOR-LIKE PROTEIN KINASE 10"/>
    <property type="match status" value="1"/>
</dbReference>
<dbReference type="InterPro" id="IPR011009">
    <property type="entry name" value="Kinase-like_dom_sf"/>
</dbReference>
<evidence type="ECO:0000313" key="14">
    <source>
        <dbReference type="EMBL" id="KAF8670741.1"/>
    </source>
</evidence>
<dbReference type="AlphaFoldDB" id="A0A835B2R0"/>
<comment type="subcellular location">
    <subcellularLocation>
        <location evidence="1">Membrane</location>
        <topology evidence="1">Single-pass membrane protein</topology>
    </subcellularLocation>
</comment>
<evidence type="ECO:0000256" key="4">
    <source>
        <dbReference type="ARBA" id="ARBA00022692"/>
    </source>
</evidence>
<dbReference type="SUPFAM" id="SSF56112">
    <property type="entry name" value="Protein kinase-like (PK-like)"/>
    <property type="match status" value="1"/>
</dbReference>
<keyword evidence="2" id="KW-0723">Serine/threonine-protein kinase</keyword>
<evidence type="ECO:0000256" key="11">
    <source>
        <dbReference type="ARBA" id="ARBA00023136"/>
    </source>
</evidence>
<organism evidence="14 15">
    <name type="scientific">Digitaria exilis</name>
    <dbReference type="NCBI Taxonomy" id="1010633"/>
    <lineage>
        <taxon>Eukaryota</taxon>
        <taxon>Viridiplantae</taxon>
        <taxon>Streptophyta</taxon>
        <taxon>Embryophyta</taxon>
        <taxon>Tracheophyta</taxon>
        <taxon>Spermatophyta</taxon>
        <taxon>Magnoliopsida</taxon>
        <taxon>Liliopsida</taxon>
        <taxon>Poales</taxon>
        <taxon>Poaceae</taxon>
        <taxon>PACMAD clade</taxon>
        <taxon>Panicoideae</taxon>
        <taxon>Panicodae</taxon>
        <taxon>Paniceae</taxon>
        <taxon>Anthephorinae</taxon>
        <taxon>Digitaria</taxon>
    </lineage>
</organism>
<proteinExistence type="predicted"/>
<keyword evidence="7" id="KW-0547">Nucleotide-binding</keyword>
<evidence type="ECO:0000256" key="2">
    <source>
        <dbReference type="ARBA" id="ARBA00022527"/>
    </source>
</evidence>
<keyword evidence="4" id="KW-0812">Transmembrane</keyword>
<evidence type="ECO:0000313" key="15">
    <source>
        <dbReference type="Proteomes" id="UP000636709"/>
    </source>
</evidence>
<evidence type="ECO:0000256" key="5">
    <source>
        <dbReference type="ARBA" id="ARBA00022729"/>
    </source>
</evidence>
<sequence>MVLLLYLIVLATSSFATPATGDGEASPEIELEPFAICNATKPWHYYLPNSSFEANLAKISAAFPSVASANGGFAKGPVGAAPDTVYGLALCRGDTDGDSCKTCIEKAFQDAQSSCGYGKDAAVYHDRCHVRISDSDFLAPNTNEPTRDMWNPSNITEPSTFLGLEWDAEEDSESVALVIGGLVSAFLRETAKFAADNTPGRFATAAMDIGGLELYSMAQCTPDLLTPVCVQCLEDIIIRGTPASFKTRQGRRFLGVRCSFRYESYSFYEGKPMWIFGPTPYQEGNVSSDFCLFDFPQIQQATNNFSEENKLGQGGFGPVYKVIGMLQSRGRENVSLRVSTKQKLGPFHLWYIFISNDTEDNTNTVVGTYGYMAPEYAYEGLFSSKSDVFSFGVLLLEIISGKRNSIIRQNGCSLNLLGYAWHLWKEGKWIDLVDTSLVIENCTSELSKCINIALLCVQENAADRPTMWDVSTMISTEGASLPEPKQPAYYNGRVAKSLHVGLELHSINEVTITAQEGR</sequence>
<name>A0A835B2R0_9POAL</name>
<keyword evidence="8" id="KW-0418">Kinase</keyword>
<dbReference type="CDD" id="cd23509">
    <property type="entry name" value="Gnk2-like"/>
    <property type="match status" value="2"/>
</dbReference>
<keyword evidence="15" id="KW-1185">Reference proteome</keyword>